<sequence>MKIGPESTHIKEVLLNTPLRLTESGFILQPADPDVLETASR</sequence>
<protein>
    <submittedName>
        <fullName evidence="1">Uncharacterized protein</fullName>
    </submittedName>
</protein>
<accession>A0A0U3JR19</accession>
<evidence type="ECO:0000313" key="1">
    <source>
        <dbReference type="EMBL" id="ALU64517.1"/>
    </source>
</evidence>
<dbReference type="AlphaFoldDB" id="A0A0U3JR19"/>
<organism evidence="1">
    <name type="scientific">Rhizobium leguminosarum bv. viciae</name>
    <dbReference type="NCBI Taxonomy" id="387"/>
    <lineage>
        <taxon>Bacteria</taxon>
        <taxon>Pseudomonadati</taxon>
        <taxon>Pseudomonadota</taxon>
        <taxon>Alphaproteobacteria</taxon>
        <taxon>Hyphomicrobiales</taxon>
        <taxon>Rhizobiaceae</taxon>
        <taxon>Rhizobium/Agrobacterium group</taxon>
        <taxon>Rhizobium</taxon>
    </lineage>
</organism>
<proteinExistence type="predicted"/>
<name>A0A0U3JR19_RHILV</name>
<dbReference type="EMBL" id="KT944070">
    <property type="protein sequence ID" value="ALU64517.1"/>
    <property type="molecule type" value="Genomic_DNA"/>
</dbReference>
<reference evidence="1" key="1">
    <citation type="submission" date="2015-10" db="EMBL/GenBank/DDBJ databases">
        <title>Comparative analysis of sym-gene organization in Rhizobium leguminosarum bv. viciae strains, isolated from different host plants and demonstrating clear differences in symbiotic specificity.</title>
        <authorList>
            <person name="Chirak E.R."/>
            <person name="Kimeklis A.K."/>
            <person name="Andronov E.E."/>
        </authorList>
    </citation>
    <scope>NUCLEOTIDE SEQUENCE</scope>
    <source>
        <strain evidence="1">Vaf12</strain>
    </source>
</reference>